<dbReference type="PANTHER" id="PTHR11803:SF39">
    <property type="entry name" value="2-IMINOBUTANOATE_2-IMINOPROPANOATE DEAMINASE"/>
    <property type="match status" value="1"/>
</dbReference>
<dbReference type="Proteomes" id="UP000232063">
    <property type="component" value="Chromosome"/>
</dbReference>
<dbReference type="PROSITE" id="PS01094">
    <property type="entry name" value="UPF0076"/>
    <property type="match status" value="1"/>
</dbReference>
<dbReference type="KEGG" id="elj:ELUMI_v1c03820"/>
<dbReference type="InterPro" id="IPR006175">
    <property type="entry name" value="YjgF/YER057c/UK114"/>
</dbReference>
<dbReference type="RefSeq" id="WP_025734135.1">
    <property type="nucleotide sequence ID" value="NZ_CP024963.1"/>
</dbReference>
<dbReference type="Pfam" id="PF01042">
    <property type="entry name" value="Ribonuc_L-PSP"/>
    <property type="match status" value="1"/>
</dbReference>
<dbReference type="InterPro" id="IPR006056">
    <property type="entry name" value="RidA"/>
</dbReference>
<dbReference type="InterPro" id="IPR035959">
    <property type="entry name" value="RutC-like_sf"/>
</dbReference>
<keyword evidence="3" id="KW-1185">Reference proteome</keyword>
<gene>
    <name evidence="2" type="primary">tdcF</name>
    <name evidence="2" type="ORF">ELUMI_v1c03820</name>
</gene>
<proteinExistence type="inferred from homology"/>
<accession>A0A2K8NTL5</accession>
<dbReference type="AlphaFoldDB" id="A0A2K8NTL5"/>
<dbReference type="CDD" id="cd00448">
    <property type="entry name" value="YjgF_YER057c_UK114_family"/>
    <property type="match status" value="1"/>
</dbReference>
<dbReference type="GO" id="GO:0019239">
    <property type="term" value="F:deaminase activity"/>
    <property type="evidence" value="ECO:0007669"/>
    <property type="project" value="TreeGrafter"/>
</dbReference>
<reference evidence="2 3" key="1">
    <citation type="submission" date="2017-11" db="EMBL/GenBank/DDBJ databases">
        <title>Genome sequence of Entomoplasma luminosum PIMN-1 (ATCC 49195).</title>
        <authorList>
            <person name="Lo W.-S."/>
            <person name="Gasparich G.E."/>
            <person name="Kuo C.-H."/>
        </authorList>
    </citation>
    <scope>NUCLEOTIDE SEQUENCE [LARGE SCALE GENOMIC DNA]</scope>
    <source>
        <strain evidence="2 3">PIMN-1</strain>
    </source>
</reference>
<dbReference type="EMBL" id="CP024963">
    <property type="protein sequence ID" value="ATZ17107.1"/>
    <property type="molecule type" value="Genomic_DNA"/>
</dbReference>
<dbReference type="SUPFAM" id="SSF55298">
    <property type="entry name" value="YjgF-like"/>
    <property type="match status" value="1"/>
</dbReference>
<dbReference type="NCBIfam" id="TIGR00004">
    <property type="entry name" value="Rid family detoxifying hydrolase"/>
    <property type="match status" value="1"/>
</dbReference>
<evidence type="ECO:0000256" key="1">
    <source>
        <dbReference type="ARBA" id="ARBA00010552"/>
    </source>
</evidence>
<dbReference type="FunFam" id="3.30.1330.40:FF:000001">
    <property type="entry name" value="L-PSP family endoribonuclease"/>
    <property type="match status" value="1"/>
</dbReference>
<protein>
    <submittedName>
        <fullName evidence="2">TdcF protein</fullName>
    </submittedName>
</protein>
<dbReference type="GO" id="GO:0005829">
    <property type="term" value="C:cytosol"/>
    <property type="evidence" value="ECO:0007669"/>
    <property type="project" value="TreeGrafter"/>
</dbReference>
<evidence type="ECO:0000313" key="3">
    <source>
        <dbReference type="Proteomes" id="UP000232063"/>
    </source>
</evidence>
<evidence type="ECO:0000313" key="2">
    <source>
        <dbReference type="EMBL" id="ATZ17107.1"/>
    </source>
</evidence>
<comment type="similarity">
    <text evidence="1">Belongs to the RutC family.</text>
</comment>
<sequence length="124" mass="13768">MKKINTDKAPKALGPYSQAILTNDQTLYLSGQLGIDPISGKLESGIEAQTKRVLNNINAILEEANFNKNHVVKTTIFLNSMDDFQIVNSIYEHYFGDHKPARSTIQVAKLPKNGLVEIEVIAKN</sequence>
<dbReference type="PANTHER" id="PTHR11803">
    <property type="entry name" value="2-IMINOBUTANOATE/2-IMINOPROPANOATE DEAMINASE RIDA"/>
    <property type="match status" value="1"/>
</dbReference>
<dbReference type="Gene3D" id="3.30.1330.40">
    <property type="entry name" value="RutC-like"/>
    <property type="match status" value="1"/>
</dbReference>
<dbReference type="InterPro" id="IPR019897">
    <property type="entry name" value="RidA_CS"/>
</dbReference>
<dbReference type="OrthoDB" id="9803101at2"/>
<name>A0A2K8NTL5_9MOLU</name>
<organism evidence="2 3">
    <name type="scientific">Williamsoniiplasma luminosum</name>
    <dbReference type="NCBI Taxonomy" id="214888"/>
    <lineage>
        <taxon>Bacteria</taxon>
        <taxon>Bacillati</taxon>
        <taxon>Mycoplasmatota</taxon>
        <taxon>Mollicutes</taxon>
        <taxon>Entomoplasmatales</taxon>
        <taxon>Williamsoniiplasma</taxon>
    </lineage>
</organism>